<dbReference type="EMBL" id="LTAN01000002">
    <property type="protein sequence ID" value="OBR13740.1"/>
    <property type="molecule type" value="Genomic_DNA"/>
</dbReference>
<organism evidence="2 3">
    <name type="scientific">Colletotrichum higginsianum (strain IMI 349063)</name>
    <name type="common">Crucifer anthracnose fungus</name>
    <dbReference type="NCBI Taxonomy" id="759273"/>
    <lineage>
        <taxon>Eukaryota</taxon>
        <taxon>Fungi</taxon>
        <taxon>Dikarya</taxon>
        <taxon>Ascomycota</taxon>
        <taxon>Pezizomycotina</taxon>
        <taxon>Sordariomycetes</taxon>
        <taxon>Hypocreomycetidae</taxon>
        <taxon>Glomerellales</taxon>
        <taxon>Glomerellaceae</taxon>
        <taxon>Colletotrichum</taxon>
        <taxon>Colletotrichum destructivum species complex</taxon>
    </lineage>
</organism>
<dbReference type="VEuPathDB" id="FungiDB:CH63R_02466"/>
<dbReference type="AlphaFoldDB" id="A0A1B7YNX7"/>
<name>A0A1B7YNX7_COLHI</name>
<feature type="transmembrane region" description="Helical" evidence="1">
    <location>
        <begin position="43"/>
        <end position="63"/>
    </location>
</feature>
<keyword evidence="1" id="KW-0472">Membrane</keyword>
<evidence type="ECO:0000313" key="2">
    <source>
        <dbReference type="EMBL" id="OBR13740.1"/>
    </source>
</evidence>
<comment type="caution">
    <text evidence="2">The sequence shown here is derived from an EMBL/GenBank/DDBJ whole genome shotgun (WGS) entry which is preliminary data.</text>
</comment>
<dbReference type="Proteomes" id="UP000092177">
    <property type="component" value="Chromosome 2"/>
</dbReference>
<evidence type="ECO:0000313" key="3">
    <source>
        <dbReference type="Proteomes" id="UP000092177"/>
    </source>
</evidence>
<gene>
    <name evidence="2" type="ORF">CH63R_02466</name>
</gene>
<evidence type="ECO:0000256" key="1">
    <source>
        <dbReference type="SAM" id="Phobius"/>
    </source>
</evidence>
<dbReference type="KEGG" id="chig:CH63R_02466"/>
<sequence>MVYYFASEALKTNHLLDIHWLMWVSNCVYSGHVRGLDMLDCRAELLVIILGFLVVWLVVHDFVTSRLFMCPCTTTIFRHWLSVCALTSRLPRGIDGGSRAQRQLRGTWVGGWLENRGLESPRGNGLCVDGLEAALQKAADSTSPHGLFFTLITLVKAVIPRNLLASFVTIKLLQEHSLTFFPFHNKMHFSIAISTILSAMAVQTALAASCHVDREQQNCCWGKGNDSCQAQNPNNEIWCLRDKKNYCSNVMKQGTDTPVSASCDADCCDTVTGWGIACPK</sequence>
<keyword evidence="1" id="KW-0812">Transmembrane</keyword>
<proteinExistence type="predicted"/>
<dbReference type="GeneID" id="28861548"/>
<reference evidence="3" key="1">
    <citation type="journal article" date="2017" name="BMC Genomics">
        <title>Gapless genome assembly of Colletotrichum higginsianum reveals chromosome structure and association of transposable elements with secondary metabolite gene clusters.</title>
        <authorList>
            <person name="Dallery J.-F."/>
            <person name="Lapalu N."/>
            <person name="Zampounis A."/>
            <person name="Pigne S."/>
            <person name="Luyten I."/>
            <person name="Amselem J."/>
            <person name="Wittenberg A.H.J."/>
            <person name="Zhou S."/>
            <person name="de Queiroz M.V."/>
            <person name="Robin G.P."/>
            <person name="Auger A."/>
            <person name="Hainaut M."/>
            <person name="Henrissat B."/>
            <person name="Kim K.-T."/>
            <person name="Lee Y.-H."/>
            <person name="Lespinet O."/>
            <person name="Schwartz D.C."/>
            <person name="Thon M.R."/>
            <person name="O'Connell R.J."/>
        </authorList>
    </citation>
    <scope>NUCLEOTIDE SEQUENCE [LARGE SCALE GENOMIC DNA]</scope>
    <source>
        <strain evidence="3">IMI 349063</strain>
    </source>
</reference>
<dbReference type="RefSeq" id="XP_018162257.1">
    <property type="nucleotide sequence ID" value="XM_018297441.1"/>
</dbReference>
<protein>
    <submittedName>
        <fullName evidence="2">Uncharacterized protein</fullName>
    </submittedName>
</protein>
<accession>A0A1B7YNX7</accession>
<dbReference type="OrthoDB" id="3446835at2759"/>
<keyword evidence="3" id="KW-1185">Reference proteome</keyword>
<keyword evidence="1" id="KW-1133">Transmembrane helix</keyword>